<evidence type="ECO:0000256" key="10">
    <source>
        <dbReference type="SAM" id="Phobius"/>
    </source>
</evidence>
<dbReference type="PRINTS" id="PR00056">
    <property type="entry name" value="HSFDOMAIN"/>
</dbReference>
<accession>A0A3N7F3V0</accession>
<evidence type="ECO:0000256" key="9">
    <source>
        <dbReference type="RuleBase" id="RU004020"/>
    </source>
</evidence>
<feature type="domain" description="HSF-type DNA-binding" evidence="11">
    <location>
        <begin position="90"/>
        <end position="178"/>
    </location>
</feature>
<evidence type="ECO:0000256" key="2">
    <source>
        <dbReference type="ARBA" id="ARBA00011233"/>
    </source>
</evidence>
<dbReference type="InterPro" id="IPR000232">
    <property type="entry name" value="HSF_DNA-bd"/>
</dbReference>
<dbReference type="Proteomes" id="UP000006729">
    <property type="component" value="Chromosome 6"/>
</dbReference>
<evidence type="ECO:0000313" key="12">
    <source>
        <dbReference type="EMBL" id="RQO91589.1"/>
    </source>
</evidence>
<organism evidence="12 13">
    <name type="scientific">Populus trichocarpa</name>
    <name type="common">Western balsam poplar</name>
    <name type="synonym">Populus balsamifera subsp. trichocarpa</name>
    <dbReference type="NCBI Taxonomy" id="3694"/>
    <lineage>
        <taxon>Eukaryota</taxon>
        <taxon>Viridiplantae</taxon>
        <taxon>Streptophyta</taxon>
        <taxon>Embryophyta</taxon>
        <taxon>Tracheophyta</taxon>
        <taxon>Spermatophyta</taxon>
        <taxon>Magnoliopsida</taxon>
        <taxon>eudicotyledons</taxon>
        <taxon>Gunneridae</taxon>
        <taxon>Pentapetalae</taxon>
        <taxon>rosids</taxon>
        <taxon>fabids</taxon>
        <taxon>Malpighiales</taxon>
        <taxon>Salicaceae</taxon>
        <taxon>Saliceae</taxon>
        <taxon>Populus</taxon>
    </lineage>
</organism>
<dbReference type="InterPro" id="IPR036390">
    <property type="entry name" value="WH_DNA-bd_sf"/>
</dbReference>
<evidence type="ECO:0000256" key="4">
    <source>
        <dbReference type="ARBA" id="ARBA00023015"/>
    </source>
</evidence>
<dbReference type="Gene3D" id="1.10.10.10">
    <property type="entry name" value="Winged helix-like DNA-binding domain superfamily/Winged helix DNA-binding domain"/>
    <property type="match status" value="1"/>
</dbReference>
<comment type="subunit">
    <text evidence="2">Homotrimer.</text>
</comment>
<keyword evidence="7" id="KW-0804">Transcription</keyword>
<sequence>MSPEEDYTYPKSPHKYSSLMDCQQSSSAGSIFVEDLSFPAAAPSPLMDLEAFSYVSPTTSAHPVSSSATANEVDEEEEMPRPLVCLQENPVPPFLSKTYDLVDDRMLDPIISWGSIGESFVVWDPEEFARLVLPRNFKHNNFSSFVRQLNTYVGIVLYNINTYIYIFTRPPLCYIMVPFFVYLFFFYASILDIGFDNLSFVDVADEGILFL</sequence>
<dbReference type="SUPFAM" id="SSF46785">
    <property type="entry name" value="Winged helix' DNA-binding domain"/>
    <property type="match status" value="1"/>
</dbReference>
<evidence type="ECO:0000259" key="11">
    <source>
        <dbReference type="SMART" id="SM00415"/>
    </source>
</evidence>
<evidence type="ECO:0000256" key="6">
    <source>
        <dbReference type="ARBA" id="ARBA00023125"/>
    </source>
</evidence>
<dbReference type="GO" id="GO:0003700">
    <property type="term" value="F:DNA-binding transcription factor activity"/>
    <property type="evidence" value="ECO:0007669"/>
    <property type="project" value="InterPro"/>
</dbReference>
<dbReference type="STRING" id="3694.A0A3N7F3V0"/>
<keyword evidence="5" id="KW-0346">Stress response</keyword>
<feature type="transmembrane region" description="Helical" evidence="10">
    <location>
        <begin position="172"/>
        <end position="190"/>
    </location>
</feature>
<evidence type="ECO:0000256" key="8">
    <source>
        <dbReference type="ARBA" id="ARBA00023242"/>
    </source>
</evidence>
<name>A0A3N7F3V0_POPTR</name>
<evidence type="ECO:0000256" key="3">
    <source>
        <dbReference type="ARBA" id="ARBA00022553"/>
    </source>
</evidence>
<keyword evidence="10" id="KW-0472">Membrane</keyword>
<dbReference type="InParanoid" id="A0A3N7F3V0"/>
<keyword evidence="10" id="KW-0812">Transmembrane</keyword>
<reference evidence="12 13" key="1">
    <citation type="journal article" date="2006" name="Science">
        <title>The genome of black cottonwood, Populus trichocarpa (Torr. &amp; Gray).</title>
        <authorList>
            <person name="Tuskan G.A."/>
            <person name="Difazio S."/>
            <person name="Jansson S."/>
            <person name="Bohlmann J."/>
            <person name="Grigoriev I."/>
            <person name="Hellsten U."/>
            <person name="Putnam N."/>
            <person name="Ralph S."/>
            <person name="Rombauts S."/>
            <person name="Salamov A."/>
            <person name="Schein J."/>
            <person name="Sterck L."/>
            <person name="Aerts A."/>
            <person name="Bhalerao R.R."/>
            <person name="Bhalerao R.P."/>
            <person name="Blaudez D."/>
            <person name="Boerjan W."/>
            <person name="Brun A."/>
            <person name="Brunner A."/>
            <person name="Busov V."/>
            <person name="Campbell M."/>
            <person name="Carlson J."/>
            <person name="Chalot M."/>
            <person name="Chapman J."/>
            <person name="Chen G.L."/>
            <person name="Cooper D."/>
            <person name="Coutinho P.M."/>
            <person name="Couturier J."/>
            <person name="Covert S."/>
            <person name="Cronk Q."/>
            <person name="Cunningham R."/>
            <person name="Davis J."/>
            <person name="Degroeve S."/>
            <person name="Dejardin A."/>
            <person name="Depamphilis C."/>
            <person name="Detter J."/>
            <person name="Dirks B."/>
            <person name="Dubchak I."/>
            <person name="Duplessis S."/>
            <person name="Ehlting J."/>
            <person name="Ellis B."/>
            <person name="Gendler K."/>
            <person name="Goodstein D."/>
            <person name="Gribskov M."/>
            <person name="Grimwood J."/>
            <person name="Groover A."/>
            <person name="Gunter L."/>
            <person name="Hamberger B."/>
            <person name="Heinze B."/>
            <person name="Helariutta Y."/>
            <person name="Henrissat B."/>
            <person name="Holligan D."/>
            <person name="Holt R."/>
            <person name="Huang W."/>
            <person name="Islam-Faridi N."/>
            <person name="Jones S."/>
            <person name="Jones-Rhoades M."/>
            <person name="Jorgensen R."/>
            <person name="Joshi C."/>
            <person name="Kangasjarvi J."/>
            <person name="Karlsson J."/>
            <person name="Kelleher C."/>
            <person name="Kirkpatrick R."/>
            <person name="Kirst M."/>
            <person name="Kohler A."/>
            <person name="Kalluri U."/>
            <person name="Larimer F."/>
            <person name="Leebens-Mack J."/>
            <person name="Leple J.C."/>
            <person name="Locascio P."/>
            <person name="Lou Y."/>
            <person name="Lucas S."/>
            <person name="Martin F."/>
            <person name="Montanini B."/>
            <person name="Napoli C."/>
            <person name="Nelson D.R."/>
            <person name="Nelson C."/>
            <person name="Nieminen K."/>
            <person name="Nilsson O."/>
            <person name="Pereda V."/>
            <person name="Peter G."/>
            <person name="Philippe R."/>
            <person name="Pilate G."/>
            <person name="Poliakov A."/>
            <person name="Razumovskaya J."/>
            <person name="Richardson P."/>
            <person name="Rinaldi C."/>
            <person name="Ritland K."/>
            <person name="Rouze P."/>
            <person name="Ryaboy D."/>
            <person name="Schmutz J."/>
            <person name="Schrader J."/>
            <person name="Segerman B."/>
            <person name="Shin H."/>
            <person name="Siddiqui A."/>
            <person name="Sterky F."/>
            <person name="Terry A."/>
            <person name="Tsai C.J."/>
            <person name="Uberbacher E."/>
            <person name="Unneberg P."/>
            <person name="Vahala J."/>
            <person name="Wall K."/>
            <person name="Wessler S."/>
            <person name="Yang G."/>
            <person name="Yin T."/>
            <person name="Douglas C."/>
            <person name="Marra M."/>
            <person name="Sandberg G."/>
            <person name="Van de Peer Y."/>
            <person name="Rokhsar D."/>
        </authorList>
    </citation>
    <scope>NUCLEOTIDE SEQUENCE [LARGE SCALE GENOMIC DNA]</scope>
    <source>
        <strain evidence="13">cv. Nisqually</strain>
    </source>
</reference>
<keyword evidence="4" id="KW-0805">Transcription regulation</keyword>
<keyword evidence="3" id="KW-0597">Phosphoprotein</keyword>
<dbReference type="InterPro" id="IPR036388">
    <property type="entry name" value="WH-like_DNA-bd_sf"/>
</dbReference>
<dbReference type="SMART" id="SM00415">
    <property type="entry name" value="HSF"/>
    <property type="match status" value="1"/>
</dbReference>
<dbReference type="Pfam" id="PF00447">
    <property type="entry name" value="HSF_DNA-bind"/>
    <property type="match status" value="1"/>
</dbReference>
<dbReference type="AlphaFoldDB" id="A0A3N7F3V0"/>
<keyword evidence="10" id="KW-1133">Transmembrane helix</keyword>
<comment type="similarity">
    <text evidence="9">Belongs to the HSF family.</text>
</comment>
<evidence type="ECO:0000256" key="5">
    <source>
        <dbReference type="ARBA" id="ARBA00023016"/>
    </source>
</evidence>
<dbReference type="FunFam" id="1.10.10.10:FF:000037">
    <property type="entry name" value="Heat stress transcription factor B-4"/>
    <property type="match status" value="1"/>
</dbReference>
<dbReference type="GO" id="GO:0005634">
    <property type="term" value="C:nucleus"/>
    <property type="evidence" value="ECO:0007669"/>
    <property type="project" value="UniProtKB-SubCell"/>
</dbReference>
<keyword evidence="13" id="KW-1185">Reference proteome</keyword>
<dbReference type="GO" id="GO:0043565">
    <property type="term" value="F:sequence-specific DNA binding"/>
    <property type="evidence" value="ECO:0007669"/>
    <property type="project" value="InterPro"/>
</dbReference>
<dbReference type="EMBL" id="CM009295">
    <property type="protein sequence ID" value="RQO91589.1"/>
    <property type="molecule type" value="Genomic_DNA"/>
</dbReference>
<keyword evidence="6" id="KW-0238">DNA-binding</keyword>
<dbReference type="PANTHER" id="PTHR10015:SF337">
    <property type="entry name" value="HEAT STRESS TRANSCRIPTION FACTOR A-3"/>
    <property type="match status" value="1"/>
</dbReference>
<dbReference type="PANTHER" id="PTHR10015">
    <property type="entry name" value="HEAT SHOCK TRANSCRIPTION FACTOR"/>
    <property type="match status" value="1"/>
</dbReference>
<keyword evidence="8" id="KW-0539">Nucleus</keyword>
<evidence type="ECO:0000256" key="1">
    <source>
        <dbReference type="ARBA" id="ARBA00004123"/>
    </source>
</evidence>
<protein>
    <recommendedName>
        <fullName evidence="11">HSF-type DNA-binding domain-containing protein</fullName>
    </recommendedName>
</protein>
<evidence type="ECO:0000256" key="7">
    <source>
        <dbReference type="ARBA" id="ARBA00023163"/>
    </source>
</evidence>
<proteinExistence type="inferred from homology"/>
<comment type="subcellular location">
    <subcellularLocation>
        <location evidence="1">Nucleus</location>
    </subcellularLocation>
</comment>
<gene>
    <name evidence="12" type="ORF">POPTR_006G115750</name>
</gene>
<evidence type="ECO:0000313" key="13">
    <source>
        <dbReference type="Proteomes" id="UP000006729"/>
    </source>
</evidence>